<evidence type="ECO:0000313" key="14">
    <source>
        <dbReference type="EMBL" id="MBB5219845.1"/>
    </source>
</evidence>
<keyword evidence="4 10" id="KW-0479">Metal-binding</keyword>
<evidence type="ECO:0000259" key="13">
    <source>
        <dbReference type="Pfam" id="PF02581"/>
    </source>
</evidence>
<proteinExistence type="inferred from homology"/>
<gene>
    <name evidence="10" type="primary">thiE</name>
    <name evidence="14" type="ORF">HNP77_002234</name>
</gene>
<dbReference type="Pfam" id="PF02581">
    <property type="entry name" value="TMP-TENI"/>
    <property type="match status" value="1"/>
</dbReference>
<feature type="binding site" evidence="10">
    <location>
        <begin position="137"/>
        <end position="139"/>
    </location>
    <ligand>
        <name>2-[(2R,5Z)-2-carboxy-4-methylthiazol-5(2H)-ylidene]ethyl phosphate</name>
        <dbReference type="ChEBI" id="CHEBI:62899"/>
    </ligand>
</feature>
<evidence type="ECO:0000256" key="6">
    <source>
        <dbReference type="ARBA" id="ARBA00022977"/>
    </source>
</evidence>
<evidence type="ECO:0000256" key="7">
    <source>
        <dbReference type="ARBA" id="ARBA00047334"/>
    </source>
</evidence>
<dbReference type="UniPathway" id="UPA00060">
    <property type="reaction ID" value="UER00141"/>
</dbReference>
<comment type="caution">
    <text evidence="14">The sequence shown here is derived from an EMBL/GenBank/DDBJ whole genome shotgun (WGS) entry which is preliminary data.</text>
</comment>
<comment type="catalytic activity">
    <reaction evidence="7 10 11">
        <text>4-methyl-5-(2-phosphooxyethyl)-thiazole + 4-amino-2-methyl-5-(diphosphooxymethyl)pyrimidine + H(+) = thiamine phosphate + diphosphate</text>
        <dbReference type="Rhea" id="RHEA:22328"/>
        <dbReference type="ChEBI" id="CHEBI:15378"/>
        <dbReference type="ChEBI" id="CHEBI:33019"/>
        <dbReference type="ChEBI" id="CHEBI:37575"/>
        <dbReference type="ChEBI" id="CHEBI:57841"/>
        <dbReference type="ChEBI" id="CHEBI:58296"/>
        <dbReference type="EC" id="2.5.1.3"/>
    </reaction>
</comment>
<evidence type="ECO:0000256" key="9">
    <source>
        <dbReference type="ARBA" id="ARBA00047883"/>
    </source>
</evidence>
<feature type="binding site" evidence="10">
    <location>
        <begin position="40"/>
        <end position="44"/>
    </location>
    <ligand>
        <name>4-amino-2-methyl-5-(diphosphooxymethyl)pyrimidine</name>
        <dbReference type="ChEBI" id="CHEBI:57841"/>
    </ligand>
</feature>
<dbReference type="InterPro" id="IPR034291">
    <property type="entry name" value="TMP_synthase"/>
</dbReference>
<dbReference type="InterPro" id="IPR036206">
    <property type="entry name" value="ThiamineP_synth_sf"/>
</dbReference>
<feature type="binding site" evidence="10">
    <location>
        <position position="111"/>
    </location>
    <ligand>
        <name>4-amino-2-methyl-5-(diphosphooxymethyl)pyrimidine</name>
        <dbReference type="ChEBI" id="CHEBI:57841"/>
    </ligand>
</feature>
<dbReference type="PANTHER" id="PTHR20857:SF15">
    <property type="entry name" value="THIAMINE-PHOSPHATE SYNTHASE"/>
    <property type="match status" value="1"/>
</dbReference>
<reference evidence="14 15" key="1">
    <citation type="submission" date="2020-08" db="EMBL/GenBank/DDBJ databases">
        <title>Genomic Encyclopedia of Type Strains, Phase IV (KMG-IV): sequencing the most valuable type-strain genomes for metagenomic binning, comparative biology and taxonomic classification.</title>
        <authorList>
            <person name="Goeker M."/>
        </authorList>
    </citation>
    <scope>NUCLEOTIDE SEQUENCE [LARGE SCALE GENOMIC DNA]</scope>
    <source>
        <strain evidence="14 15">DSM 103679</strain>
    </source>
</reference>
<dbReference type="Gene3D" id="3.20.20.70">
    <property type="entry name" value="Aldolase class I"/>
    <property type="match status" value="1"/>
</dbReference>
<name>A0A840SGL5_9SPIR</name>
<evidence type="ECO:0000256" key="1">
    <source>
        <dbReference type="ARBA" id="ARBA00003814"/>
    </source>
</evidence>
<dbReference type="NCBIfam" id="TIGR00693">
    <property type="entry name" value="thiE"/>
    <property type="match status" value="1"/>
</dbReference>
<dbReference type="CDD" id="cd00564">
    <property type="entry name" value="TMP_TenI"/>
    <property type="match status" value="1"/>
</dbReference>
<dbReference type="PANTHER" id="PTHR20857">
    <property type="entry name" value="THIAMINE-PHOSPHATE PYROPHOSPHORYLASE"/>
    <property type="match status" value="1"/>
</dbReference>
<dbReference type="AlphaFoldDB" id="A0A840SGL5"/>
<keyword evidence="6 10" id="KW-0784">Thiamine biosynthesis</keyword>
<dbReference type="RefSeq" id="WP_184653359.1">
    <property type="nucleotide sequence ID" value="NZ_JACHFR010000004.1"/>
</dbReference>
<keyword evidence="3 10" id="KW-0808">Transferase</keyword>
<evidence type="ECO:0000256" key="10">
    <source>
        <dbReference type="HAMAP-Rule" id="MF_00097"/>
    </source>
</evidence>
<dbReference type="GO" id="GO:0004789">
    <property type="term" value="F:thiamine-phosphate diphosphorylase activity"/>
    <property type="evidence" value="ECO:0007669"/>
    <property type="project" value="UniProtKB-UniRule"/>
</dbReference>
<evidence type="ECO:0000256" key="12">
    <source>
        <dbReference type="RuleBase" id="RU004253"/>
    </source>
</evidence>
<dbReference type="SUPFAM" id="SSF51391">
    <property type="entry name" value="Thiamin phosphate synthase"/>
    <property type="match status" value="1"/>
</dbReference>
<comment type="catalytic activity">
    <reaction evidence="8 10 11">
        <text>2-(2-carboxy-4-methylthiazol-5-yl)ethyl phosphate + 4-amino-2-methyl-5-(diphosphooxymethyl)pyrimidine + 2 H(+) = thiamine phosphate + CO2 + diphosphate</text>
        <dbReference type="Rhea" id="RHEA:47848"/>
        <dbReference type="ChEBI" id="CHEBI:15378"/>
        <dbReference type="ChEBI" id="CHEBI:16526"/>
        <dbReference type="ChEBI" id="CHEBI:33019"/>
        <dbReference type="ChEBI" id="CHEBI:37575"/>
        <dbReference type="ChEBI" id="CHEBI:57841"/>
        <dbReference type="ChEBI" id="CHEBI:62890"/>
        <dbReference type="EC" id="2.5.1.3"/>
    </reaction>
</comment>
<accession>A0A840SGL5</accession>
<feature type="binding site" evidence="10">
    <location>
        <position position="92"/>
    </location>
    <ligand>
        <name>Mg(2+)</name>
        <dbReference type="ChEBI" id="CHEBI:18420"/>
    </ligand>
</feature>
<sequence>MKLDKSVLSLYAVTDRRWCGEKTFEQQIEESIEGGITILQLREKNITYQKFKDEGIKVKKICSAYHIPFIIDDDVYLAKEIDADGVHIGQSDMKLIDARKVLGKEKIIGVSVQTVEQAVSAEKYGADYLGVGAVFSTNTKDDADSVSIETLKAICASVSIPVVAIGGITFENIAGLSGSGISGIAAISAIYAQKDIRLSCKLLHNKVRECFYGTDAF</sequence>
<evidence type="ECO:0000256" key="3">
    <source>
        <dbReference type="ARBA" id="ARBA00022679"/>
    </source>
</evidence>
<dbReference type="GO" id="GO:0005737">
    <property type="term" value="C:cytoplasm"/>
    <property type="evidence" value="ECO:0007669"/>
    <property type="project" value="TreeGrafter"/>
</dbReference>
<dbReference type="Proteomes" id="UP000578697">
    <property type="component" value="Unassembled WGS sequence"/>
</dbReference>
<dbReference type="FunFam" id="3.20.20.70:FF:000096">
    <property type="entry name" value="Thiamine-phosphate synthase"/>
    <property type="match status" value="1"/>
</dbReference>
<feature type="binding site" evidence="10">
    <location>
        <position position="73"/>
    </location>
    <ligand>
        <name>Mg(2+)</name>
        <dbReference type="ChEBI" id="CHEBI:18420"/>
    </ligand>
</feature>
<feature type="binding site" evidence="10">
    <location>
        <begin position="187"/>
        <end position="188"/>
    </location>
    <ligand>
        <name>2-[(2R,5Z)-2-carboxy-4-methylthiazol-5(2H)-ylidene]ethyl phosphate</name>
        <dbReference type="ChEBI" id="CHEBI:62899"/>
    </ligand>
</feature>
<dbReference type="GO" id="GO:0009229">
    <property type="term" value="P:thiamine diphosphate biosynthetic process"/>
    <property type="evidence" value="ECO:0007669"/>
    <property type="project" value="UniProtKB-UniRule"/>
</dbReference>
<evidence type="ECO:0000256" key="5">
    <source>
        <dbReference type="ARBA" id="ARBA00022842"/>
    </source>
</evidence>
<keyword evidence="15" id="KW-1185">Reference proteome</keyword>
<dbReference type="EMBL" id="JACHFR010000004">
    <property type="protein sequence ID" value="MBB5219845.1"/>
    <property type="molecule type" value="Genomic_DNA"/>
</dbReference>
<dbReference type="GO" id="GO:0009228">
    <property type="term" value="P:thiamine biosynthetic process"/>
    <property type="evidence" value="ECO:0007669"/>
    <property type="project" value="UniProtKB-KW"/>
</dbReference>
<dbReference type="GO" id="GO:0000287">
    <property type="term" value="F:magnesium ion binding"/>
    <property type="evidence" value="ECO:0007669"/>
    <property type="project" value="UniProtKB-UniRule"/>
</dbReference>
<evidence type="ECO:0000256" key="8">
    <source>
        <dbReference type="ARBA" id="ARBA00047851"/>
    </source>
</evidence>
<feature type="binding site" evidence="10">
    <location>
        <position position="140"/>
    </location>
    <ligand>
        <name>4-amino-2-methyl-5-(diphosphooxymethyl)pyrimidine</name>
        <dbReference type="ChEBI" id="CHEBI:57841"/>
    </ligand>
</feature>
<feature type="binding site" evidence="10">
    <location>
        <position position="167"/>
    </location>
    <ligand>
        <name>2-[(2R,5Z)-2-carboxy-4-methylthiazol-5(2H)-ylidene]ethyl phosphate</name>
        <dbReference type="ChEBI" id="CHEBI:62899"/>
    </ligand>
</feature>
<feature type="binding site" evidence="10">
    <location>
        <position position="72"/>
    </location>
    <ligand>
        <name>4-amino-2-methyl-5-(diphosphooxymethyl)pyrimidine</name>
        <dbReference type="ChEBI" id="CHEBI:57841"/>
    </ligand>
</feature>
<dbReference type="HAMAP" id="MF_00097">
    <property type="entry name" value="TMP_synthase"/>
    <property type="match status" value="1"/>
</dbReference>
<organism evidence="14 15">
    <name type="scientific">Treponema rectale</name>
    <dbReference type="NCBI Taxonomy" id="744512"/>
    <lineage>
        <taxon>Bacteria</taxon>
        <taxon>Pseudomonadati</taxon>
        <taxon>Spirochaetota</taxon>
        <taxon>Spirochaetia</taxon>
        <taxon>Spirochaetales</taxon>
        <taxon>Treponemataceae</taxon>
        <taxon>Treponema</taxon>
    </lineage>
</organism>
<dbReference type="EC" id="2.5.1.3" evidence="10"/>
<keyword evidence="5 10" id="KW-0460">Magnesium</keyword>
<evidence type="ECO:0000256" key="4">
    <source>
        <dbReference type="ARBA" id="ARBA00022723"/>
    </source>
</evidence>
<comment type="function">
    <text evidence="1 10">Condenses 4-methyl-5-(beta-hydroxyethyl)thiazole monophosphate (THZ-P) and 2-methyl-4-amino-5-hydroxymethyl pyrimidine pyrophosphate (HMP-PP) to form thiamine monophosphate (TMP).</text>
</comment>
<protein>
    <recommendedName>
        <fullName evidence="10">Thiamine-phosphate synthase</fullName>
        <shortName evidence="10">TP synthase</shortName>
        <shortName evidence="10">TPS</shortName>
        <ecNumber evidence="10">2.5.1.3</ecNumber>
    </recommendedName>
    <alternativeName>
        <fullName evidence="10">Thiamine-phosphate pyrophosphorylase</fullName>
        <shortName evidence="10">TMP pyrophosphorylase</shortName>
        <shortName evidence="10">TMP-PPase</shortName>
    </alternativeName>
</protein>
<evidence type="ECO:0000313" key="15">
    <source>
        <dbReference type="Proteomes" id="UP000578697"/>
    </source>
</evidence>
<dbReference type="InterPro" id="IPR022998">
    <property type="entry name" value="ThiamineP_synth_TenI"/>
</dbReference>
<comment type="similarity">
    <text evidence="10 11">Belongs to the thiamine-phosphate synthase family.</text>
</comment>
<evidence type="ECO:0000256" key="2">
    <source>
        <dbReference type="ARBA" id="ARBA00005165"/>
    </source>
</evidence>
<dbReference type="InterPro" id="IPR013785">
    <property type="entry name" value="Aldolase_TIM"/>
</dbReference>
<comment type="catalytic activity">
    <reaction evidence="9 10 11">
        <text>2-[(2R,5Z)-2-carboxy-4-methylthiazol-5(2H)-ylidene]ethyl phosphate + 4-amino-2-methyl-5-(diphosphooxymethyl)pyrimidine + 2 H(+) = thiamine phosphate + CO2 + diphosphate</text>
        <dbReference type="Rhea" id="RHEA:47844"/>
        <dbReference type="ChEBI" id="CHEBI:15378"/>
        <dbReference type="ChEBI" id="CHEBI:16526"/>
        <dbReference type="ChEBI" id="CHEBI:33019"/>
        <dbReference type="ChEBI" id="CHEBI:37575"/>
        <dbReference type="ChEBI" id="CHEBI:57841"/>
        <dbReference type="ChEBI" id="CHEBI:62899"/>
        <dbReference type="EC" id="2.5.1.3"/>
    </reaction>
</comment>
<comment type="cofactor">
    <cofactor evidence="10">
        <name>Mg(2+)</name>
        <dbReference type="ChEBI" id="CHEBI:18420"/>
    </cofactor>
    <text evidence="10">Binds 1 Mg(2+) ion per subunit.</text>
</comment>
<feature type="domain" description="Thiamine phosphate synthase/TenI" evidence="13">
    <location>
        <begin position="10"/>
        <end position="190"/>
    </location>
</feature>
<evidence type="ECO:0000256" key="11">
    <source>
        <dbReference type="RuleBase" id="RU003826"/>
    </source>
</evidence>
<comment type="pathway">
    <text evidence="2 10 12">Cofactor biosynthesis; thiamine diphosphate biosynthesis; thiamine phosphate from 4-amino-2-methyl-5-diphosphomethylpyrimidine and 4-methyl-5-(2-phosphoethyl)-thiazole: step 1/1.</text>
</comment>